<dbReference type="SUPFAM" id="SSF48452">
    <property type="entry name" value="TPR-like"/>
    <property type="match status" value="1"/>
</dbReference>
<dbReference type="RefSeq" id="WP_111594142.1">
    <property type="nucleotide sequence ID" value="NZ_QLMA01000007.1"/>
</dbReference>
<evidence type="ECO:0000256" key="1">
    <source>
        <dbReference type="SAM" id="SignalP"/>
    </source>
</evidence>
<accession>A0A327VR95</accession>
<keyword evidence="1" id="KW-0732">Signal</keyword>
<dbReference type="InterPro" id="IPR011990">
    <property type="entry name" value="TPR-like_helical_dom_sf"/>
</dbReference>
<dbReference type="Proteomes" id="UP000249819">
    <property type="component" value="Unassembled WGS sequence"/>
</dbReference>
<dbReference type="Gene3D" id="1.25.40.390">
    <property type="match status" value="1"/>
</dbReference>
<keyword evidence="3" id="KW-1185">Reference proteome</keyword>
<dbReference type="Pfam" id="PF12771">
    <property type="entry name" value="SusD-like_2"/>
    <property type="match status" value="1"/>
</dbReference>
<feature type="chain" id="PRO_5016375424" evidence="1">
    <location>
        <begin position="22"/>
        <end position="512"/>
    </location>
</feature>
<protein>
    <submittedName>
        <fullName evidence="2">SusD-like starch-binding protein associating with outer membrane</fullName>
    </submittedName>
</protein>
<proteinExistence type="predicted"/>
<comment type="caution">
    <text evidence="2">The sequence shown here is derived from an EMBL/GenBank/DDBJ whole genome shotgun (WGS) entry which is preliminary data.</text>
</comment>
<evidence type="ECO:0000313" key="3">
    <source>
        <dbReference type="Proteomes" id="UP000249819"/>
    </source>
</evidence>
<organism evidence="2 3">
    <name type="scientific">Chitinophaga dinghuensis</name>
    <dbReference type="NCBI Taxonomy" id="1539050"/>
    <lineage>
        <taxon>Bacteria</taxon>
        <taxon>Pseudomonadati</taxon>
        <taxon>Bacteroidota</taxon>
        <taxon>Chitinophagia</taxon>
        <taxon>Chitinophagales</taxon>
        <taxon>Chitinophagaceae</taxon>
        <taxon>Chitinophaga</taxon>
    </lineage>
</organism>
<dbReference type="OrthoDB" id="9766256at2"/>
<reference evidence="2 3" key="1">
    <citation type="submission" date="2018-06" db="EMBL/GenBank/DDBJ databases">
        <title>Genomic Encyclopedia of Archaeal and Bacterial Type Strains, Phase II (KMG-II): from individual species to whole genera.</title>
        <authorList>
            <person name="Goeker M."/>
        </authorList>
    </citation>
    <scope>NUCLEOTIDE SEQUENCE [LARGE SCALE GENOMIC DNA]</scope>
    <source>
        <strain evidence="2 3">DSM 29821</strain>
    </source>
</reference>
<feature type="signal peptide" evidence="1">
    <location>
        <begin position="1"/>
        <end position="21"/>
    </location>
</feature>
<dbReference type="EMBL" id="QLMA01000007">
    <property type="protein sequence ID" value="RAJ77563.1"/>
    <property type="molecule type" value="Genomic_DNA"/>
</dbReference>
<evidence type="ECO:0000313" key="2">
    <source>
        <dbReference type="EMBL" id="RAJ77563.1"/>
    </source>
</evidence>
<dbReference type="AlphaFoldDB" id="A0A327VR95"/>
<gene>
    <name evidence="2" type="ORF">CLV59_107330</name>
</gene>
<name>A0A327VR95_9BACT</name>
<dbReference type="InterPro" id="IPR041662">
    <property type="entry name" value="SusD-like_2"/>
</dbReference>
<sequence>MKRNYYILVLFFISLVMNSCTKDFEQLNTDPTKGSSIAPGQQLASAAYFMTGGRETGYPNLYLLLPRVQYVNGAWGMRSGTKYIRNDFYNDRIWEIYYGKCIKQLTDMIARCKDDQDLVNYIAAGRILKVYLFSILTDCYGDIPYSQAGVAYYQKVYTPAYDRQQDIYHDFFKELDEAVKQFDASKQAIANDIVYNGAIDKWKKLANSLRLRLAVRITNIDPATAAQEAAAAYKGGVMQSNDDNFRMVHEAFNFPDLRGNGLSQSLSEADTYKYTIGCTTFTDYLKSEQDPRLAAFFVNKDADGNDITALTNYFAIQPGLYWWDQWADFVAKDGTVIPHGSKFCTINPVFVSLGASFLHMGYAETELLLAEAATRNWITEDANAHYQRGIRAAMKQLEMYPGMAPINQQQADAYVNAHVLTPGKAIEQINMQKWVALFPNGAEAFANQRRSGFPVLQSVQDVGAESETNKQPFKRLFYPGTEAYNNTANYQDALSRIGGQNDWLKPVWWDKQ</sequence>